<keyword evidence="3" id="KW-1185">Reference proteome</keyword>
<keyword evidence="2" id="KW-0808">Transferase</keyword>
<sequence length="266" mass="29387">MPSSVALRFNAVALLLALLNTASIVVNALSSPKAIRRQPIGRITSLDRSKLDSTTDTKFYRNPNLVTHTDDTFIQRLEDVYREHLPSENGVILDIMSSHVSHLPSDVPLQRVDVHGMNAQELERNPARNATGGNLYVRDLNDNPSFVGLIDDNQEYDAVLCCVGVQYLEEPEAVFAEVGRILKPDTGVLIVSFTNRFFYQKALQGWIDRGMQERARLVQDYSRAAGGFDSVQVVGDGTSVWNQLASLGGFVGDPFVAVVAKRNNEP</sequence>
<dbReference type="InterPro" id="IPR029063">
    <property type="entry name" value="SAM-dependent_MTases_sf"/>
</dbReference>
<evidence type="ECO:0000313" key="3">
    <source>
        <dbReference type="Proteomes" id="UP001153069"/>
    </source>
</evidence>
<dbReference type="OrthoDB" id="2013972at2759"/>
<name>A0A9N8DWR9_9STRA</name>
<comment type="caution">
    <text evidence="2">The sequence shown here is derived from an EMBL/GenBank/DDBJ whole genome shotgun (WGS) entry which is preliminary data.</text>
</comment>
<dbReference type="EMBL" id="CAICTM010000424">
    <property type="protein sequence ID" value="CAB9510186.1"/>
    <property type="molecule type" value="Genomic_DNA"/>
</dbReference>
<dbReference type="GO" id="GO:0032259">
    <property type="term" value="P:methylation"/>
    <property type="evidence" value="ECO:0007669"/>
    <property type="project" value="UniProtKB-KW"/>
</dbReference>
<accession>A0A9N8DWR9</accession>
<proteinExistence type="predicted"/>
<protein>
    <submittedName>
        <fullName evidence="2">Methyltransferase</fullName>
    </submittedName>
</protein>
<feature type="chain" id="PRO_5040138974" evidence="1">
    <location>
        <begin position="29"/>
        <end position="266"/>
    </location>
</feature>
<reference evidence="2" key="1">
    <citation type="submission" date="2020-06" db="EMBL/GenBank/DDBJ databases">
        <authorList>
            <consortium name="Plant Systems Biology data submission"/>
        </authorList>
    </citation>
    <scope>NUCLEOTIDE SEQUENCE</scope>
    <source>
        <strain evidence="2">D6</strain>
    </source>
</reference>
<evidence type="ECO:0000256" key="1">
    <source>
        <dbReference type="SAM" id="SignalP"/>
    </source>
</evidence>
<dbReference type="PANTHER" id="PTHR43036">
    <property type="entry name" value="OSJNBB0011N17.9 PROTEIN"/>
    <property type="match status" value="1"/>
</dbReference>
<keyword evidence="2" id="KW-0489">Methyltransferase</keyword>
<evidence type="ECO:0000313" key="2">
    <source>
        <dbReference type="EMBL" id="CAB9510186.1"/>
    </source>
</evidence>
<dbReference type="Gene3D" id="3.40.50.150">
    <property type="entry name" value="Vaccinia Virus protein VP39"/>
    <property type="match status" value="1"/>
</dbReference>
<dbReference type="GO" id="GO:0008168">
    <property type="term" value="F:methyltransferase activity"/>
    <property type="evidence" value="ECO:0007669"/>
    <property type="project" value="UniProtKB-KW"/>
</dbReference>
<gene>
    <name evidence="2" type="ORF">SEMRO_425_G140140.1</name>
</gene>
<dbReference type="Proteomes" id="UP001153069">
    <property type="component" value="Unassembled WGS sequence"/>
</dbReference>
<feature type="signal peptide" evidence="1">
    <location>
        <begin position="1"/>
        <end position="28"/>
    </location>
</feature>
<organism evidence="2 3">
    <name type="scientific">Seminavis robusta</name>
    <dbReference type="NCBI Taxonomy" id="568900"/>
    <lineage>
        <taxon>Eukaryota</taxon>
        <taxon>Sar</taxon>
        <taxon>Stramenopiles</taxon>
        <taxon>Ochrophyta</taxon>
        <taxon>Bacillariophyta</taxon>
        <taxon>Bacillariophyceae</taxon>
        <taxon>Bacillariophycidae</taxon>
        <taxon>Naviculales</taxon>
        <taxon>Naviculaceae</taxon>
        <taxon>Seminavis</taxon>
    </lineage>
</organism>
<dbReference type="AlphaFoldDB" id="A0A9N8DWR9"/>
<keyword evidence="1" id="KW-0732">Signal</keyword>
<dbReference type="PANTHER" id="PTHR43036:SF2">
    <property type="entry name" value="OS04G0481300 PROTEIN"/>
    <property type="match status" value="1"/>
</dbReference>
<dbReference type="SUPFAM" id="SSF53335">
    <property type="entry name" value="S-adenosyl-L-methionine-dependent methyltransferases"/>
    <property type="match status" value="1"/>
</dbReference>